<evidence type="ECO:0000259" key="2">
    <source>
        <dbReference type="Pfam" id="PF05065"/>
    </source>
</evidence>
<dbReference type="RefSeq" id="WP_189380196.1">
    <property type="nucleotide sequence ID" value="NZ_BMYI01000001.1"/>
</dbReference>
<comment type="caution">
    <text evidence="3">The sequence shown here is derived from an EMBL/GenBank/DDBJ whole genome shotgun (WGS) entry which is preliminary data.</text>
</comment>
<dbReference type="Proteomes" id="UP000658305">
    <property type="component" value="Unassembled WGS sequence"/>
</dbReference>
<gene>
    <name evidence="3" type="ORF">GCM10007291_07290</name>
</gene>
<dbReference type="SUPFAM" id="SSF56563">
    <property type="entry name" value="Major capsid protein gp5"/>
    <property type="match status" value="1"/>
</dbReference>
<organism evidence="3 4">
    <name type="scientific">Gemmobacter nanjingensis</name>
    <dbReference type="NCBI Taxonomy" id="488454"/>
    <lineage>
        <taxon>Bacteria</taxon>
        <taxon>Pseudomonadati</taxon>
        <taxon>Pseudomonadota</taxon>
        <taxon>Alphaproteobacteria</taxon>
        <taxon>Rhodobacterales</taxon>
        <taxon>Paracoccaceae</taxon>
        <taxon>Gemmobacter</taxon>
    </lineage>
</organism>
<feature type="domain" description="Phage capsid-like C-terminal" evidence="2">
    <location>
        <begin position="138"/>
        <end position="429"/>
    </location>
</feature>
<accession>A0ABQ3F819</accession>
<protein>
    <submittedName>
        <fullName evidence="3">Phage capsid protein</fullName>
    </submittedName>
</protein>
<dbReference type="NCBIfam" id="TIGR01554">
    <property type="entry name" value="major_cap_HK97"/>
    <property type="match status" value="1"/>
</dbReference>
<evidence type="ECO:0000313" key="3">
    <source>
        <dbReference type="EMBL" id="GHC12564.1"/>
    </source>
</evidence>
<proteinExistence type="predicted"/>
<reference evidence="4" key="1">
    <citation type="journal article" date="2019" name="Int. J. Syst. Evol. Microbiol.">
        <title>The Global Catalogue of Microorganisms (GCM) 10K type strain sequencing project: providing services to taxonomists for standard genome sequencing and annotation.</title>
        <authorList>
            <consortium name="The Broad Institute Genomics Platform"/>
            <consortium name="The Broad Institute Genome Sequencing Center for Infectious Disease"/>
            <person name="Wu L."/>
            <person name="Ma J."/>
        </authorList>
    </citation>
    <scope>NUCLEOTIDE SEQUENCE [LARGE SCALE GENOMIC DNA]</scope>
    <source>
        <strain evidence="4">KCTC 23298</strain>
    </source>
</reference>
<dbReference type="EMBL" id="BMYI01000001">
    <property type="protein sequence ID" value="GHC12564.1"/>
    <property type="molecule type" value="Genomic_DNA"/>
</dbReference>
<dbReference type="InterPro" id="IPR054612">
    <property type="entry name" value="Phage_capsid-like_C"/>
</dbReference>
<evidence type="ECO:0000313" key="4">
    <source>
        <dbReference type="Proteomes" id="UP000658305"/>
    </source>
</evidence>
<keyword evidence="4" id="KW-1185">Reference proteome</keyword>
<dbReference type="InterPro" id="IPR024455">
    <property type="entry name" value="Phage_capsid"/>
</dbReference>
<evidence type="ECO:0000256" key="1">
    <source>
        <dbReference type="ARBA" id="ARBA00004328"/>
    </source>
</evidence>
<dbReference type="Pfam" id="PF05065">
    <property type="entry name" value="Phage_capsid"/>
    <property type="match status" value="1"/>
</dbReference>
<name>A0ABQ3F819_9RHOB</name>
<sequence>MDRITALRARRAGIIEQMEAIVASVGENEDLTAEQQSQFDALRAEDDRVAAQLSQAEDLERRRAAAARPAAPLPGVTAPVAGQPAVPAQPAEKGLTFARMCRTIAAAGGIPHVAAQIAEANGDGGLFANQNMGSGPAGGFLVPEDVSTEVIELLRPASVVTAMGPRMVPMPNGNLTTNRRATGANFSYTGEQTDIDATGYTYGQVKLSAKKLAGIVPISNDLLRASSTAVDRMVRDDVLADAAQIQDRFFLRGSGTDFAPKGLRWQALGTPFATTHIMTMTATPDLQKVTNDLGRMELALGNANLPYTGAHWTMSPRTAMYLTNLRDGNGNLAFPEMQDGQLRRKPVHVTTEIPDNLGGGTESEIMLVLPQHVLVGEHMGIEIAMSTEAAYKDSSGTMQAAFSRDETLLRMIMQHDIGLRHLAAVSVLTGVTWGAA</sequence>
<comment type="subcellular location">
    <subcellularLocation>
        <location evidence="1">Virion</location>
    </subcellularLocation>
</comment>
<dbReference type="Gene3D" id="3.30.2400.10">
    <property type="entry name" value="Major capsid protein gp5"/>
    <property type="match status" value="1"/>
</dbReference>